<dbReference type="Proteomes" id="UP000463883">
    <property type="component" value="Chromosome"/>
</dbReference>
<reference evidence="1 2" key="1">
    <citation type="submission" date="2020-01" db="EMBL/GenBank/DDBJ databases">
        <title>Genomic analysis of Aminipila sp. CBA3637.</title>
        <authorList>
            <person name="Kim Y.B."/>
            <person name="Roh S.W."/>
        </authorList>
    </citation>
    <scope>NUCLEOTIDE SEQUENCE [LARGE SCALE GENOMIC DNA]</scope>
    <source>
        <strain evidence="1 2">CBA3637</strain>
    </source>
</reference>
<dbReference type="AlphaFoldDB" id="A0A6P1MLT0"/>
<proteinExistence type="predicted"/>
<sequence length="68" mass="7613">MVLGEIDNNNKLVERLRYLSASENLFHAYVFEGDSCVNKALLADCFIKAILCENHRGMDVKSALPAIK</sequence>
<dbReference type="Pfam" id="PF13177">
    <property type="entry name" value="DNA_pol3_delta2"/>
    <property type="match status" value="1"/>
</dbReference>
<dbReference type="Gene3D" id="3.40.50.300">
    <property type="entry name" value="P-loop containing nucleotide triphosphate hydrolases"/>
    <property type="match status" value="1"/>
</dbReference>
<evidence type="ECO:0000313" key="1">
    <source>
        <dbReference type="EMBL" id="QHI73028.1"/>
    </source>
</evidence>
<name>A0A6P1MLT0_9FIRM</name>
<dbReference type="EMBL" id="CP047591">
    <property type="protein sequence ID" value="QHI73028.1"/>
    <property type="molecule type" value="Genomic_DNA"/>
</dbReference>
<evidence type="ECO:0000313" key="2">
    <source>
        <dbReference type="Proteomes" id="UP000463883"/>
    </source>
</evidence>
<accession>A0A6P1MLT0</accession>
<protein>
    <submittedName>
        <fullName evidence="1">Uncharacterized protein</fullName>
    </submittedName>
</protein>
<dbReference type="RefSeq" id="WP_162362795.1">
    <property type="nucleotide sequence ID" value="NZ_CP047591.1"/>
</dbReference>
<dbReference type="KEGG" id="amic:Ami3637_11990"/>
<keyword evidence="2" id="KW-1185">Reference proteome</keyword>
<gene>
    <name evidence="1" type="ORF">Ami3637_11990</name>
</gene>
<organism evidence="1 2">
    <name type="scientific">Aminipila terrae</name>
    <dbReference type="NCBI Taxonomy" id="2697030"/>
    <lineage>
        <taxon>Bacteria</taxon>
        <taxon>Bacillati</taxon>
        <taxon>Bacillota</taxon>
        <taxon>Clostridia</taxon>
        <taxon>Peptostreptococcales</taxon>
        <taxon>Anaerovoracaceae</taxon>
        <taxon>Aminipila</taxon>
    </lineage>
</organism>
<dbReference type="InterPro" id="IPR027417">
    <property type="entry name" value="P-loop_NTPase"/>
</dbReference>